<evidence type="ECO:0000256" key="3">
    <source>
        <dbReference type="ARBA" id="ARBA00022771"/>
    </source>
</evidence>
<proteinExistence type="predicted"/>
<dbReference type="PROSITE" id="PS51194">
    <property type="entry name" value="HELICASE_CTER"/>
    <property type="match status" value="1"/>
</dbReference>
<dbReference type="InterPro" id="IPR049730">
    <property type="entry name" value="SNF2/RAD54-like_C"/>
</dbReference>
<feature type="compositionally biased region" description="Polar residues" evidence="9">
    <location>
        <begin position="1757"/>
        <end position="1771"/>
    </location>
</feature>
<dbReference type="SUPFAM" id="SSF57903">
    <property type="entry name" value="FYVE/PHD zinc finger"/>
    <property type="match status" value="1"/>
</dbReference>
<dbReference type="SMART" id="SM00298">
    <property type="entry name" value="CHROMO"/>
    <property type="match status" value="2"/>
</dbReference>
<dbReference type="PROSITE" id="PS50016">
    <property type="entry name" value="ZF_PHD_2"/>
    <property type="match status" value="1"/>
</dbReference>
<dbReference type="PROSITE" id="PS01359">
    <property type="entry name" value="ZF_PHD_1"/>
    <property type="match status" value="1"/>
</dbReference>
<feature type="compositionally biased region" description="Basic and acidic residues" evidence="9">
    <location>
        <begin position="270"/>
        <end position="292"/>
    </location>
</feature>
<keyword evidence="5" id="KW-0862">Zinc</keyword>
<dbReference type="Pfam" id="PF00385">
    <property type="entry name" value="Chromo"/>
    <property type="match status" value="2"/>
</dbReference>
<dbReference type="InterPro" id="IPR000330">
    <property type="entry name" value="SNF2_N"/>
</dbReference>
<sequence>MANDSRTSRKTKDDDINNSKGRNIRGKGSSTSASATTDISGLRRSARETPTKKLLNPSPSSTRKSERLEKQTPVTPPVKRKSERVEKQRMPSPSRRSERGKNHQSPSSSGSKKSEKTSGSSEMRHKKQKREKSVKEVTLEARKVSKNEEHDLESVQVKKKRMDARAYRALLRRKVNDADLGGKMRKPDKLFQEDSSDSSDSGSKQVEDGRTECSGRREDELKEKSQDRARERPAEESNCSLRTFTTEALENHGRVEFSSSQNGCLKGTFEHEERNPVEEAKGTTDNAERIETHSSPAEKLQMPELIDSTSNRRSLDGGDGLKLTPVKRKRNTLDLDSDASERVPSKDICTPIADAVSTSPTGCTTNKVVETCGVCSKRQRLDHDSPSQEFCSCNTKINQDLNDSSAHKDRGELEGCMTTGYAEKCESKIKEKEFHLDSQTGDDHNTCVVCKLGGKLLCCDGKGCKRSYHLACLDPPLGEIPPGIWHCMLCVKKKTELGVHAVSEGVESIWDTREVELPSAEGVQKQKQYFVKYKGLAHVHNHWIPESQLLLEAPSLVAKFNRKNQVIRYKLEWTVPHRLLQKRLLMPTKQSDGYYTGRAGDIPDCLYEWLVKWRGLGYEHATWELENASFLNSPEAQSLIREYENRRRKAKSASDPSITDKGRKASLVKLSKLPGAGSIGIDDNHLSCVNKLRENWHKGLNAIVIDDHDRVMRVVLFILSLQADVCRPFLIISTSSVLPLWEAEFSRLASSVNVVVYSGNKDIRRSIRTMEFYEEGGCIMFEVLLAPPEVVVEDLEVLECLGWEAVIIDECQRPRISSHFAEYRMLVADLRLLLFSGQIKESTLEFVNLLSFLDSGNDVNSSNVLKTDYNDSVSILKERLSQFIAYDCKSDSSRFVEYWVPIPLSNVQLEQYCGTLLSNTISLCSCSKNDPVGALRDVLISTRKCCDHPYIVDLSLQSFLTKGLPEIEYLDVGINASGKLQLLDRMISEIKNRGLRVLILFQSIGGSGRDSIGDILDDFLRQRFGQDSYERVDGGGVPSRKQAALNKFNNKESGRFVFLLEIRACLSSIKLSSVDTIIIFDSDWNPVNDLRALNKITIDSQFEKIKLFRLYSPFTVEEKSLILAKHDMALDSNLQNISRSTSHMLLMWGASYLFNKLEKFHGSDAPDSRTDTSSEQSLLKGVMQELLILLPHNGANIDLSNSSIIIKVKQNEISYCKNVTLHGELEIQSTDKVPPHVFWTKLLEGRYPQWKYSSGPSQRNRKRVQYFDESSKRSEHESDEVVKKRRKVDKGKLVTGDKEGASGISANNESQSLSRPTACTHDALHANRASTSPPLVSDISEASSEIHTIEFEGRRKLRDAQKSLHLVLETDISKLCDILQLSEDVKGMVGRLLEYVMNNHHVNREPASILQAFQISLCWTAASLMNHEIDRKGSLMLAKQHLAFTCKEEEVEYVYSKLHSLKEKFQYRSENLRVADFEQDLMSVSKGYLKNLLHGRESWELNHTKVKVEAEEIPLAQECSDKQVSSQQGQAEIATVENEISKSIKRIQKKCNKKMKKLLWKQQEEMKELDKIDEQEKAQLENDHKVESALIRSMYGLPLRTDKLEMLDKDYAKKIEEHKRQMSVQIKNLEAMHLAARNKEKQDAARWLQAVESWAQDELLRKLPLNDSACRAEDSQSGELGRCHAPTSFASGPAAFSKEQRQGMTQDEMGQSGVHETVPSNSVSSSHPIEILTLPVNPSSKDDRLATMASEKASVTGFEQHNRSGSSSNGPENIVSAHPLSSEDHIPDGAISSFPDRGIQSEVPDTCPDEVEVGDSNRENDEADTIASNRTNSIGGGDLHDEVSISTIGESLSQELPLVNSLPVQPLTSTEGAELPLNQALQAECFQPSSSSGMPDEVTTIGGEQDTLQQVEVTLLHPINDVLSEHTNCEGSRTPHNVSSASGIDHQPCTEGHSSFQNAQVPTEPVGIPVELSSNQAISQPIPQLAVECQLSSERHTSFHDVQAPARLVENPVELSNQAISQPSMNLEIEHQPSGEGHASFQNVQVAPLLGENPVELSNQAALQTGAHLATEQSSSELGSSIQNSQTPTQLVEDSVENTCREGGSSFQNAQTPTQLVESSVELLNQAVSQSVTHLAVHQPIDTLAGGSDTRTTPIISGLSNRPIQTAPPVPLRMPLPLHSDPLQNELERIRKEIDQTIKIHEDTKQQLKSDCEKEIEEVVAQLRGKYDAKLQDVEATFVLKKMELDINQKKVTMNKILADAFRSKCMDVKASGAPGVQQDAPRPSFTQQIYQLSLQQGSQRPSIASSSSFLGTPAAVPQTTVPPPVQVVHHSSALFSSVPTRPLHISPITPPTGNHQVGSDIRAPAPHLQPFRPAIPMSSTSLPSLMRGMPSQPAPSNPPSTSSTLPQLSQLPARLPLTSYQSCQQNSGQRLENPGGSLALNNPPISALELLMDVDNRIGPNPWNVLAPPSDTSSNLELLDTSEPRALDGTRAHAGLTSDVVCLSDDD</sequence>
<name>A0ABY9C0A2_VITVI</name>
<feature type="domain" description="Chromo" evidence="10">
    <location>
        <begin position="504"/>
        <end position="572"/>
    </location>
</feature>
<dbReference type="SUPFAM" id="SSF52540">
    <property type="entry name" value="P-loop containing nucleoside triphosphate hydrolases"/>
    <property type="match status" value="2"/>
</dbReference>
<feature type="compositionally biased region" description="Basic and acidic residues" evidence="9">
    <location>
        <begin position="174"/>
        <end position="192"/>
    </location>
</feature>
<feature type="compositionally biased region" description="Basic and acidic residues" evidence="9">
    <location>
        <begin position="131"/>
        <end position="153"/>
    </location>
</feature>
<feature type="compositionally biased region" description="Polar residues" evidence="9">
    <location>
        <begin position="2071"/>
        <end position="2089"/>
    </location>
</feature>
<feature type="domain" description="Helicase C-terminal" evidence="12">
    <location>
        <begin position="982"/>
        <end position="1145"/>
    </location>
</feature>
<keyword evidence="2" id="KW-0677">Repeat</keyword>
<protein>
    <recommendedName>
        <fullName evidence="15">Helicase protein MOM1</fullName>
    </recommendedName>
</protein>
<feature type="domain" description="Chromo" evidence="10">
    <location>
        <begin position="579"/>
        <end position="655"/>
    </location>
</feature>
<evidence type="ECO:0000313" key="14">
    <source>
        <dbReference type="Proteomes" id="UP001227230"/>
    </source>
</evidence>
<evidence type="ECO:0000259" key="12">
    <source>
        <dbReference type="PROSITE" id="PS51194"/>
    </source>
</evidence>
<dbReference type="Pfam" id="PF00176">
    <property type="entry name" value="SNF2-rel_dom"/>
    <property type="match status" value="1"/>
</dbReference>
<feature type="compositionally biased region" description="Polar residues" evidence="9">
    <location>
        <begin position="1718"/>
        <end position="1727"/>
    </location>
</feature>
<organism evidence="13 14">
    <name type="scientific">Vitis vinifera</name>
    <name type="common">Grape</name>
    <dbReference type="NCBI Taxonomy" id="29760"/>
    <lineage>
        <taxon>Eukaryota</taxon>
        <taxon>Viridiplantae</taxon>
        <taxon>Streptophyta</taxon>
        <taxon>Embryophyta</taxon>
        <taxon>Tracheophyta</taxon>
        <taxon>Spermatophyta</taxon>
        <taxon>Magnoliopsida</taxon>
        <taxon>eudicotyledons</taxon>
        <taxon>Gunneridae</taxon>
        <taxon>Pentapetalae</taxon>
        <taxon>rosids</taxon>
        <taxon>Vitales</taxon>
        <taxon>Vitaceae</taxon>
        <taxon>Viteae</taxon>
        <taxon>Vitis</taxon>
    </lineage>
</organism>
<feature type="region of interest" description="Disordered" evidence="9">
    <location>
        <begin position="1675"/>
        <end position="1784"/>
    </location>
</feature>
<dbReference type="Gene3D" id="3.40.50.300">
    <property type="entry name" value="P-loop containing nucleotide triphosphate hydrolases"/>
    <property type="match status" value="1"/>
</dbReference>
<feature type="region of interest" description="Disordered" evidence="9">
    <location>
        <begin position="1"/>
        <end position="244"/>
    </location>
</feature>
<feature type="coiled-coil region" evidence="8">
    <location>
        <begin position="2187"/>
        <end position="2218"/>
    </location>
</feature>
<keyword evidence="3 7" id="KW-0863">Zinc-finger</keyword>
<dbReference type="InterPro" id="IPR023780">
    <property type="entry name" value="Chromo_domain"/>
</dbReference>
<feature type="region of interest" description="Disordered" evidence="9">
    <location>
        <begin position="270"/>
        <end position="296"/>
    </location>
</feature>
<evidence type="ECO:0000313" key="13">
    <source>
        <dbReference type="EMBL" id="WJZ88663.1"/>
    </source>
</evidence>
<dbReference type="InterPro" id="IPR019786">
    <property type="entry name" value="Zinc_finger_PHD-type_CS"/>
</dbReference>
<feature type="region of interest" description="Disordered" evidence="9">
    <location>
        <begin position="2070"/>
        <end position="2089"/>
    </location>
</feature>
<dbReference type="InterPro" id="IPR056882">
    <property type="entry name" value="MOM1_dom"/>
</dbReference>
<evidence type="ECO:0000256" key="7">
    <source>
        <dbReference type="PROSITE-ProRule" id="PRU00146"/>
    </source>
</evidence>
<dbReference type="Pfam" id="PF00271">
    <property type="entry name" value="Helicase_C"/>
    <property type="match status" value="1"/>
</dbReference>
<dbReference type="InterPro" id="IPR027417">
    <property type="entry name" value="P-loop_NTPase"/>
</dbReference>
<dbReference type="SMART" id="SM00249">
    <property type="entry name" value="PHD"/>
    <property type="match status" value="1"/>
</dbReference>
<dbReference type="Gene3D" id="3.40.50.10810">
    <property type="entry name" value="Tandem AAA-ATPase domain"/>
    <property type="match status" value="1"/>
</dbReference>
<evidence type="ECO:0000256" key="6">
    <source>
        <dbReference type="ARBA" id="ARBA00023242"/>
    </source>
</evidence>
<feature type="compositionally biased region" description="Basic and acidic residues" evidence="9">
    <location>
        <begin position="1290"/>
        <end position="1300"/>
    </location>
</feature>
<keyword evidence="4" id="KW-0378">Hydrolase</keyword>
<evidence type="ECO:0000256" key="2">
    <source>
        <dbReference type="ARBA" id="ARBA00022737"/>
    </source>
</evidence>
<dbReference type="CDD" id="cd18793">
    <property type="entry name" value="SF2_C_SNF"/>
    <property type="match status" value="1"/>
</dbReference>
<dbReference type="Gene3D" id="3.30.40.10">
    <property type="entry name" value="Zinc/RING finger domain, C3HC4 (zinc finger)"/>
    <property type="match status" value="1"/>
</dbReference>
<accession>A0ABY9C0A2</accession>
<dbReference type="Gene3D" id="2.40.50.40">
    <property type="match status" value="2"/>
</dbReference>
<feature type="compositionally biased region" description="Basic and acidic residues" evidence="9">
    <location>
        <begin position="205"/>
        <end position="235"/>
    </location>
</feature>
<dbReference type="PANTHER" id="PTHR35116">
    <property type="entry name" value="HELICASE PROTEIN MOM1"/>
    <property type="match status" value="1"/>
</dbReference>
<dbReference type="CDD" id="cd15539">
    <property type="entry name" value="PHD1_AIRE"/>
    <property type="match status" value="1"/>
</dbReference>
<reference evidence="13 14" key="1">
    <citation type="journal article" date="2023" name="Hortic Res">
        <title>The complete reference genome for grapevine (Vitis vinifera L.) genetics and breeding.</title>
        <authorList>
            <person name="Shi X."/>
            <person name="Cao S."/>
            <person name="Wang X."/>
            <person name="Huang S."/>
            <person name="Wang Y."/>
            <person name="Liu Z."/>
            <person name="Liu W."/>
            <person name="Leng X."/>
            <person name="Peng Y."/>
            <person name="Wang N."/>
            <person name="Wang Y."/>
            <person name="Ma Z."/>
            <person name="Xu X."/>
            <person name="Zhang F."/>
            <person name="Xue H."/>
            <person name="Zhong H."/>
            <person name="Wang Y."/>
            <person name="Zhang K."/>
            <person name="Velt A."/>
            <person name="Avia K."/>
            <person name="Holtgrawe D."/>
            <person name="Grimplet J."/>
            <person name="Matus J.T."/>
            <person name="Ware D."/>
            <person name="Wu X."/>
            <person name="Wang H."/>
            <person name="Liu C."/>
            <person name="Fang Y."/>
            <person name="Rustenholz C."/>
            <person name="Cheng Z."/>
            <person name="Xiao H."/>
            <person name="Zhou Y."/>
        </authorList>
    </citation>
    <scope>NUCLEOTIDE SEQUENCE [LARGE SCALE GENOMIC DNA]</scope>
    <source>
        <strain evidence="14">cv. Pinot noir / PN40024</strain>
        <tissue evidence="13">Leaf</tissue>
    </source>
</reference>
<dbReference type="Pfam" id="PF25029">
    <property type="entry name" value="MOM1"/>
    <property type="match status" value="1"/>
</dbReference>
<feature type="compositionally biased region" description="Polar residues" evidence="9">
    <location>
        <begin position="1304"/>
        <end position="1317"/>
    </location>
</feature>
<feature type="region of interest" description="Disordered" evidence="9">
    <location>
        <begin position="2346"/>
        <end position="2408"/>
    </location>
</feature>
<evidence type="ECO:0008006" key="15">
    <source>
        <dbReference type="Google" id="ProtNLM"/>
    </source>
</evidence>
<dbReference type="InterPro" id="IPR001965">
    <property type="entry name" value="Znf_PHD"/>
</dbReference>
<feature type="compositionally biased region" description="Basic and acidic residues" evidence="9">
    <location>
        <begin position="1"/>
        <end position="17"/>
    </location>
</feature>
<gene>
    <name evidence="13" type="ORF">VitviT2T_007941</name>
</gene>
<evidence type="ECO:0000256" key="5">
    <source>
        <dbReference type="ARBA" id="ARBA00022833"/>
    </source>
</evidence>
<evidence type="ECO:0000256" key="8">
    <source>
        <dbReference type="SAM" id="Coils"/>
    </source>
</evidence>
<dbReference type="InterPro" id="IPR001650">
    <property type="entry name" value="Helicase_C-like"/>
</dbReference>
<feature type="compositionally biased region" description="Basic and acidic residues" evidence="9">
    <location>
        <begin position="1265"/>
        <end position="1282"/>
    </location>
</feature>
<feature type="region of interest" description="Disordered" evidence="9">
    <location>
        <begin position="1804"/>
        <end position="1838"/>
    </location>
</feature>
<evidence type="ECO:0000259" key="10">
    <source>
        <dbReference type="PROSITE" id="PS50013"/>
    </source>
</evidence>
<keyword evidence="6" id="KW-0539">Nucleus</keyword>
<dbReference type="EMBL" id="CP126653">
    <property type="protein sequence ID" value="WJZ88663.1"/>
    <property type="molecule type" value="Genomic_DNA"/>
</dbReference>
<evidence type="ECO:0000256" key="4">
    <source>
        <dbReference type="ARBA" id="ARBA00022801"/>
    </source>
</evidence>
<dbReference type="Proteomes" id="UP001227230">
    <property type="component" value="Chromosome 6"/>
</dbReference>
<dbReference type="InterPro" id="IPR039322">
    <property type="entry name" value="MOM1"/>
</dbReference>
<evidence type="ECO:0000256" key="1">
    <source>
        <dbReference type="ARBA" id="ARBA00022723"/>
    </source>
</evidence>
<feature type="region of interest" description="Disordered" evidence="9">
    <location>
        <begin position="2144"/>
        <end position="2169"/>
    </location>
</feature>
<dbReference type="PANTHER" id="PTHR35116:SF13">
    <property type="entry name" value="HELICASE PROTEIN MOM1"/>
    <property type="match status" value="1"/>
</dbReference>
<dbReference type="InterPro" id="IPR011011">
    <property type="entry name" value="Znf_FYVE_PHD"/>
</dbReference>
<keyword evidence="14" id="KW-1185">Reference proteome</keyword>
<feature type="region of interest" description="Disordered" evidence="9">
    <location>
        <begin position="1250"/>
        <end position="1317"/>
    </location>
</feature>
<dbReference type="InterPro" id="IPR038718">
    <property type="entry name" value="SNF2-like_sf"/>
</dbReference>
<feature type="compositionally biased region" description="Low complexity" evidence="9">
    <location>
        <begin position="105"/>
        <end position="121"/>
    </location>
</feature>
<dbReference type="InterPro" id="IPR016197">
    <property type="entry name" value="Chromo-like_dom_sf"/>
</dbReference>
<dbReference type="SUPFAM" id="SSF54160">
    <property type="entry name" value="Chromo domain-like"/>
    <property type="match status" value="2"/>
</dbReference>
<evidence type="ECO:0000259" key="11">
    <source>
        <dbReference type="PROSITE" id="PS50016"/>
    </source>
</evidence>
<feature type="compositionally biased region" description="Polar residues" evidence="9">
    <location>
        <begin position="2149"/>
        <end position="2164"/>
    </location>
</feature>
<feature type="compositionally biased region" description="Basic and acidic residues" evidence="9">
    <location>
        <begin position="83"/>
        <end position="101"/>
    </location>
</feature>
<dbReference type="InterPro" id="IPR000953">
    <property type="entry name" value="Chromo/chromo_shadow_dom"/>
</dbReference>
<evidence type="ECO:0000256" key="9">
    <source>
        <dbReference type="SAM" id="MobiDB-lite"/>
    </source>
</evidence>
<dbReference type="Pfam" id="PF00628">
    <property type="entry name" value="PHD"/>
    <property type="match status" value="1"/>
</dbReference>
<dbReference type="PROSITE" id="PS50013">
    <property type="entry name" value="CHROMO_2"/>
    <property type="match status" value="2"/>
</dbReference>
<dbReference type="InterPro" id="IPR013083">
    <property type="entry name" value="Znf_RING/FYVE/PHD"/>
</dbReference>
<dbReference type="Gene3D" id="6.10.250.1310">
    <property type="match status" value="1"/>
</dbReference>
<keyword evidence="8" id="KW-0175">Coiled coil</keyword>
<dbReference type="InterPro" id="IPR019787">
    <property type="entry name" value="Znf_PHD-finger"/>
</dbReference>
<keyword evidence="1" id="KW-0479">Metal-binding</keyword>
<feature type="domain" description="PHD-type" evidence="11">
    <location>
        <begin position="444"/>
        <end position="493"/>
    </location>
</feature>